<name>A0A7X1TEC3_9BURK</name>
<feature type="chain" id="PRO_5030736706" evidence="3">
    <location>
        <begin position="23"/>
        <end position="172"/>
    </location>
</feature>
<feature type="domain" description="Outer membrane protein beta-barrel" evidence="4">
    <location>
        <begin position="10"/>
        <end position="171"/>
    </location>
</feature>
<sequence>MMNRFKPLFICAAIVGAGMAHAQPTHDQLVADFSGPYVGIKVGANFSSASGAMAKPSHTTFFPGLVVGYGFNLGPVVLGAEAFADLHHGSATYKDGGIDAKIGYPIDRFMPYARLGVTTDWPSSAFHYGIGVEYQLTKNVSLFSEWTHDAANAYSTHWVNNSITVGANYRFK</sequence>
<evidence type="ECO:0000313" key="6">
    <source>
        <dbReference type="Proteomes" id="UP000484381"/>
    </source>
</evidence>
<protein>
    <submittedName>
        <fullName evidence="5">Outer membrane beta-barrel protein</fullName>
    </submittedName>
</protein>
<dbReference type="AlphaFoldDB" id="A0A7X1TEC3"/>
<keyword evidence="6" id="KW-1185">Reference proteome</keyword>
<dbReference type="GO" id="GO:0009279">
    <property type="term" value="C:cell outer membrane"/>
    <property type="evidence" value="ECO:0007669"/>
    <property type="project" value="UniProtKB-SubCell"/>
</dbReference>
<comment type="subcellular location">
    <subcellularLocation>
        <location evidence="1">Cell outer membrane</location>
    </subcellularLocation>
</comment>
<evidence type="ECO:0000259" key="4">
    <source>
        <dbReference type="Pfam" id="PF13505"/>
    </source>
</evidence>
<evidence type="ECO:0000256" key="3">
    <source>
        <dbReference type="SAM" id="SignalP"/>
    </source>
</evidence>
<accession>A0A7X1TEC3</accession>
<dbReference type="InterPro" id="IPR027385">
    <property type="entry name" value="Beta-barrel_OMP"/>
</dbReference>
<evidence type="ECO:0000313" key="5">
    <source>
        <dbReference type="EMBL" id="MPW15929.1"/>
    </source>
</evidence>
<comment type="caution">
    <text evidence="5">The sequence shown here is derived from an EMBL/GenBank/DDBJ whole genome shotgun (WGS) entry which is preliminary data.</text>
</comment>
<dbReference type="Proteomes" id="UP000484381">
    <property type="component" value="Unassembled WGS sequence"/>
</dbReference>
<evidence type="ECO:0000256" key="1">
    <source>
        <dbReference type="ARBA" id="ARBA00004442"/>
    </source>
</evidence>
<gene>
    <name evidence="5" type="ORF">GCT13_03085</name>
</gene>
<organism evidence="5 6">
    <name type="scientific">Paraburkholderia franconis</name>
    <dbReference type="NCBI Taxonomy" id="2654983"/>
    <lineage>
        <taxon>Bacteria</taxon>
        <taxon>Pseudomonadati</taxon>
        <taxon>Pseudomonadota</taxon>
        <taxon>Betaproteobacteria</taxon>
        <taxon>Burkholderiales</taxon>
        <taxon>Burkholderiaceae</taxon>
        <taxon>Paraburkholderia</taxon>
    </lineage>
</organism>
<evidence type="ECO:0000256" key="2">
    <source>
        <dbReference type="ARBA" id="ARBA00022729"/>
    </source>
</evidence>
<dbReference type="EMBL" id="WHNP01000002">
    <property type="protein sequence ID" value="MPW15929.1"/>
    <property type="molecule type" value="Genomic_DNA"/>
</dbReference>
<reference evidence="5 6" key="1">
    <citation type="submission" date="2019-10" db="EMBL/GenBank/DDBJ databases">
        <title>Paraburkholderia sp. isolated from nodules of Mimosa pudica from Brazilian Atlantic Forest soils.</title>
        <authorList>
            <person name="Paulitsch F."/>
            <person name="Hungria M."/>
            <person name="Dall'Agnol R."/>
        </authorList>
    </citation>
    <scope>NUCLEOTIDE SEQUENCE [LARGE SCALE GENOMIC DNA]</scope>
    <source>
        <strain evidence="5 6">CNPSo 3157</strain>
    </source>
</reference>
<dbReference type="Pfam" id="PF13505">
    <property type="entry name" value="OMP_b-brl"/>
    <property type="match status" value="1"/>
</dbReference>
<proteinExistence type="predicted"/>
<feature type="signal peptide" evidence="3">
    <location>
        <begin position="1"/>
        <end position="22"/>
    </location>
</feature>
<dbReference type="SUPFAM" id="SSF56925">
    <property type="entry name" value="OMPA-like"/>
    <property type="match status" value="1"/>
</dbReference>
<dbReference type="Gene3D" id="2.40.160.20">
    <property type="match status" value="1"/>
</dbReference>
<dbReference type="InterPro" id="IPR011250">
    <property type="entry name" value="OMP/PagP_B-barrel"/>
</dbReference>
<keyword evidence="2 3" id="KW-0732">Signal</keyword>